<feature type="compositionally biased region" description="Low complexity" evidence="8">
    <location>
        <begin position="121"/>
        <end position="133"/>
    </location>
</feature>
<feature type="compositionally biased region" description="Pro residues" evidence="8">
    <location>
        <begin position="547"/>
        <end position="556"/>
    </location>
</feature>
<dbReference type="InParanoid" id="A0A0C3G3T9"/>
<dbReference type="Proteomes" id="UP000054166">
    <property type="component" value="Unassembled WGS sequence"/>
</dbReference>
<feature type="compositionally biased region" description="Basic and acidic residues" evidence="8">
    <location>
        <begin position="391"/>
        <end position="407"/>
    </location>
</feature>
<feature type="compositionally biased region" description="Low complexity" evidence="8">
    <location>
        <begin position="586"/>
        <end position="599"/>
    </location>
</feature>
<feature type="compositionally biased region" description="Low complexity" evidence="8">
    <location>
        <begin position="420"/>
        <end position="429"/>
    </location>
</feature>
<dbReference type="OrthoDB" id="436852at2759"/>
<evidence type="ECO:0000256" key="5">
    <source>
        <dbReference type="ARBA" id="ARBA00023242"/>
    </source>
</evidence>
<evidence type="ECO:0000256" key="6">
    <source>
        <dbReference type="PROSITE-ProRule" id="PRU00146"/>
    </source>
</evidence>
<evidence type="ECO:0000256" key="7">
    <source>
        <dbReference type="SAM" id="Coils"/>
    </source>
</evidence>
<evidence type="ECO:0000256" key="4">
    <source>
        <dbReference type="ARBA" id="ARBA00022833"/>
    </source>
</evidence>
<feature type="region of interest" description="Disordered" evidence="8">
    <location>
        <begin position="308"/>
        <end position="651"/>
    </location>
</feature>
<dbReference type="GO" id="GO:0045893">
    <property type="term" value="P:positive regulation of DNA-templated transcription"/>
    <property type="evidence" value="ECO:0007669"/>
    <property type="project" value="TreeGrafter"/>
</dbReference>
<dbReference type="InterPro" id="IPR037869">
    <property type="entry name" value="Spp1/CFP1"/>
</dbReference>
<feature type="compositionally biased region" description="Basic and acidic residues" evidence="8">
    <location>
        <begin position="635"/>
        <end position="644"/>
    </location>
</feature>
<dbReference type="InterPro" id="IPR019786">
    <property type="entry name" value="Zinc_finger_PHD-type_CS"/>
</dbReference>
<feature type="compositionally biased region" description="Basic and acidic residues" evidence="8">
    <location>
        <begin position="219"/>
        <end position="233"/>
    </location>
</feature>
<keyword evidence="4" id="KW-0862">Zinc</keyword>
<feature type="compositionally biased region" description="Basic and acidic residues" evidence="8">
    <location>
        <begin position="334"/>
        <end position="361"/>
    </location>
</feature>
<dbReference type="HOGENOM" id="CLU_009631_0_0_1"/>
<dbReference type="AlphaFoldDB" id="A0A0C3G3T9"/>
<keyword evidence="7" id="KW-0175">Coiled coil</keyword>
<evidence type="ECO:0000256" key="3">
    <source>
        <dbReference type="ARBA" id="ARBA00022771"/>
    </source>
</evidence>
<feature type="domain" description="PHD-type" evidence="9">
    <location>
        <begin position="659"/>
        <end position="710"/>
    </location>
</feature>
<dbReference type="EMBL" id="KN832985">
    <property type="protein sequence ID" value="KIM85271.1"/>
    <property type="molecule type" value="Genomic_DNA"/>
</dbReference>
<feature type="compositionally biased region" description="Polar residues" evidence="8">
    <location>
        <begin position="988"/>
        <end position="998"/>
    </location>
</feature>
<feature type="compositionally biased region" description="Pro residues" evidence="8">
    <location>
        <begin position="365"/>
        <end position="376"/>
    </location>
</feature>
<dbReference type="InterPro" id="IPR001965">
    <property type="entry name" value="Znf_PHD"/>
</dbReference>
<keyword evidence="11" id="KW-1185">Reference proteome</keyword>
<protein>
    <recommendedName>
        <fullName evidence="9">PHD-type domain-containing protein</fullName>
    </recommendedName>
</protein>
<feature type="compositionally biased region" description="Polar residues" evidence="8">
    <location>
        <begin position="140"/>
        <end position="150"/>
    </location>
</feature>
<dbReference type="InterPro" id="IPR013083">
    <property type="entry name" value="Znf_RING/FYVE/PHD"/>
</dbReference>
<feature type="compositionally biased region" description="Basic and acidic residues" evidence="8">
    <location>
        <begin position="173"/>
        <end position="185"/>
    </location>
</feature>
<evidence type="ECO:0000313" key="10">
    <source>
        <dbReference type="EMBL" id="KIM85271.1"/>
    </source>
</evidence>
<evidence type="ECO:0000256" key="8">
    <source>
        <dbReference type="SAM" id="MobiDB-lite"/>
    </source>
</evidence>
<dbReference type="GO" id="GO:0048188">
    <property type="term" value="C:Set1C/COMPASS complex"/>
    <property type="evidence" value="ECO:0007669"/>
    <property type="project" value="InterPro"/>
</dbReference>
<dbReference type="GO" id="GO:0008270">
    <property type="term" value="F:zinc ion binding"/>
    <property type="evidence" value="ECO:0007669"/>
    <property type="project" value="UniProtKB-KW"/>
</dbReference>
<feature type="compositionally biased region" description="Pro residues" evidence="8">
    <location>
        <begin position="12"/>
        <end position="25"/>
    </location>
</feature>
<feature type="coiled-coil region" evidence="7">
    <location>
        <begin position="814"/>
        <end position="841"/>
    </location>
</feature>
<evidence type="ECO:0000256" key="2">
    <source>
        <dbReference type="ARBA" id="ARBA00022723"/>
    </source>
</evidence>
<dbReference type="PROSITE" id="PS50016">
    <property type="entry name" value="ZF_PHD_2"/>
    <property type="match status" value="1"/>
</dbReference>
<feature type="compositionally biased region" description="Polar residues" evidence="8">
    <location>
        <begin position="600"/>
        <end position="611"/>
    </location>
</feature>
<feature type="region of interest" description="Disordered" evidence="8">
    <location>
        <begin position="1"/>
        <end position="291"/>
    </location>
</feature>
<evidence type="ECO:0000259" key="9">
    <source>
        <dbReference type="PROSITE" id="PS50016"/>
    </source>
</evidence>
<feature type="compositionally biased region" description="Low complexity" evidence="8">
    <location>
        <begin position="67"/>
        <end position="100"/>
    </location>
</feature>
<keyword evidence="5" id="KW-0539">Nucleus</keyword>
<dbReference type="CDD" id="cd16039">
    <property type="entry name" value="PHD_SPP1"/>
    <property type="match status" value="1"/>
</dbReference>
<dbReference type="PANTHER" id="PTHR46174">
    <property type="entry name" value="CXXC-TYPE ZINC FINGER PROTEIN 1"/>
    <property type="match status" value="1"/>
</dbReference>
<feature type="compositionally biased region" description="Basic and acidic residues" evidence="8">
    <location>
        <begin position="255"/>
        <end position="265"/>
    </location>
</feature>
<dbReference type="Gene3D" id="3.30.40.10">
    <property type="entry name" value="Zinc/RING finger domain, C3HC4 (zinc finger)"/>
    <property type="match status" value="1"/>
</dbReference>
<evidence type="ECO:0000313" key="11">
    <source>
        <dbReference type="Proteomes" id="UP000054166"/>
    </source>
</evidence>
<gene>
    <name evidence="10" type="ORF">PILCRDRAFT_87029</name>
</gene>
<reference evidence="11" key="2">
    <citation type="submission" date="2015-01" db="EMBL/GenBank/DDBJ databases">
        <title>Evolutionary Origins and Diversification of the Mycorrhizal Mutualists.</title>
        <authorList>
            <consortium name="DOE Joint Genome Institute"/>
            <consortium name="Mycorrhizal Genomics Consortium"/>
            <person name="Kohler A."/>
            <person name="Kuo A."/>
            <person name="Nagy L.G."/>
            <person name="Floudas D."/>
            <person name="Copeland A."/>
            <person name="Barry K.W."/>
            <person name="Cichocki N."/>
            <person name="Veneault-Fourrey C."/>
            <person name="LaButti K."/>
            <person name="Lindquist E.A."/>
            <person name="Lipzen A."/>
            <person name="Lundell T."/>
            <person name="Morin E."/>
            <person name="Murat C."/>
            <person name="Riley R."/>
            <person name="Ohm R."/>
            <person name="Sun H."/>
            <person name="Tunlid A."/>
            <person name="Henrissat B."/>
            <person name="Grigoriev I.V."/>
            <person name="Hibbett D.S."/>
            <person name="Martin F."/>
        </authorList>
    </citation>
    <scope>NUCLEOTIDE SEQUENCE [LARGE SCALE GENOMIC DNA]</scope>
    <source>
        <strain evidence="11">F 1598</strain>
    </source>
</reference>
<feature type="compositionally biased region" description="Basic residues" evidence="8">
    <location>
        <begin position="559"/>
        <end position="573"/>
    </location>
</feature>
<dbReference type="PROSITE" id="PS01359">
    <property type="entry name" value="ZF_PHD_1"/>
    <property type="match status" value="1"/>
</dbReference>
<name>A0A0C3G3T9_PILCF</name>
<reference evidence="10 11" key="1">
    <citation type="submission" date="2014-04" db="EMBL/GenBank/DDBJ databases">
        <authorList>
            <consortium name="DOE Joint Genome Institute"/>
            <person name="Kuo A."/>
            <person name="Tarkka M."/>
            <person name="Buscot F."/>
            <person name="Kohler A."/>
            <person name="Nagy L.G."/>
            <person name="Floudas D."/>
            <person name="Copeland A."/>
            <person name="Barry K.W."/>
            <person name="Cichocki N."/>
            <person name="Veneault-Fourrey C."/>
            <person name="LaButti K."/>
            <person name="Lindquist E.A."/>
            <person name="Lipzen A."/>
            <person name="Lundell T."/>
            <person name="Morin E."/>
            <person name="Murat C."/>
            <person name="Sun H."/>
            <person name="Tunlid A."/>
            <person name="Henrissat B."/>
            <person name="Grigoriev I.V."/>
            <person name="Hibbett D.S."/>
            <person name="Martin F."/>
            <person name="Nordberg H.P."/>
            <person name="Cantor M.N."/>
            <person name="Hua S.X."/>
        </authorList>
    </citation>
    <scope>NUCLEOTIDE SEQUENCE [LARGE SCALE GENOMIC DNA]</scope>
    <source>
        <strain evidence="10 11">F 1598</strain>
    </source>
</reference>
<organism evidence="10 11">
    <name type="scientific">Piloderma croceum (strain F 1598)</name>
    <dbReference type="NCBI Taxonomy" id="765440"/>
    <lineage>
        <taxon>Eukaryota</taxon>
        <taxon>Fungi</taxon>
        <taxon>Dikarya</taxon>
        <taxon>Basidiomycota</taxon>
        <taxon>Agaricomycotina</taxon>
        <taxon>Agaricomycetes</taxon>
        <taxon>Agaricomycetidae</taxon>
        <taxon>Atheliales</taxon>
        <taxon>Atheliaceae</taxon>
        <taxon>Piloderma</taxon>
    </lineage>
</organism>
<dbReference type="Pfam" id="PF00628">
    <property type="entry name" value="PHD"/>
    <property type="match status" value="1"/>
</dbReference>
<dbReference type="SMART" id="SM00249">
    <property type="entry name" value="PHD"/>
    <property type="match status" value="1"/>
</dbReference>
<dbReference type="InterPro" id="IPR011011">
    <property type="entry name" value="Znf_FYVE_PHD"/>
</dbReference>
<comment type="subcellular location">
    <subcellularLocation>
        <location evidence="1">Nucleus</location>
    </subcellularLocation>
</comment>
<dbReference type="SUPFAM" id="SSF57903">
    <property type="entry name" value="FYVE/PHD zinc finger"/>
    <property type="match status" value="1"/>
</dbReference>
<proteinExistence type="predicted"/>
<keyword evidence="2" id="KW-0479">Metal-binding</keyword>
<dbReference type="PANTHER" id="PTHR46174:SF1">
    <property type="entry name" value="CXXC-TYPE ZINC FINGER PROTEIN 1"/>
    <property type="match status" value="1"/>
</dbReference>
<accession>A0A0C3G3T9</accession>
<feature type="region of interest" description="Disordered" evidence="8">
    <location>
        <begin position="892"/>
        <end position="912"/>
    </location>
</feature>
<keyword evidence="3 6" id="KW-0863">Zinc-finger</keyword>
<dbReference type="STRING" id="765440.A0A0C3G3T9"/>
<evidence type="ECO:0000256" key="1">
    <source>
        <dbReference type="ARBA" id="ARBA00004123"/>
    </source>
</evidence>
<feature type="compositionally biased region" description="Low complexity" evidence="8">
    <location>
        <begin position="308"/>
        <end position="333"/>
    </location>
</feature>
<feature type="region of interest" description="Disordered" evidence="8">
    <location>
        <begin position="967"/>
        <end position="1013"/>
    </location>
</feature>
<sequence>MNISSLLNNDDPPVPPPPPSPPAPEPVILAPHLRRHHHHPTDDHLPLSLQPHLRKRSFSPDPKDLPRSSLYPYRPPSEMSSYSRPSSSHSHSPTLSHFPSYSPPEPSPLTSFYPRPPLPRPTSSHQSHSTTPYTFPPVQPSSIRPNSSHSPPVPKQPPVFNGLEALVHAATQEQKRMSSLDDRRMSSRSPVIDRGFPSPVSPRRQHQHHHTPYQQQQQHESEPRFGGEFDYPRRGTGMLVPVDEMQTRPPVKRQRLSDPDERERAFPAATATNGQSSLPMRLSGPGAHAYPVNDKAILGIDSGVVQQEEELVSSSSTSRRTSSGSTSKSAKSYSQKEERSADRDKKSTSRPQTPRDAEPVRQTKPPLPPPPPPPSKEQPQMKEQPVTKEQPVAKEQDAHEWLLEHYAGKTSPPPGPAPPVARVRGGRPPSASGPSERHHSRTPAPEIAIALEQELEDAAGVHKPDTDPDVALELVAESIDADDGDKSDRVSMEVDDELLSLVDDPAPAPPPPTPAQTQRHPYATPLPSLRLSKPLTPTIVTVASPAFPSPTPPAAKPKPAAKPRAKAATKAKAKPAAAADSGSPVSATASTSKAPKASPITGSTMKKTSVATAAAGVSRSRSTSAMAGGSIVPEADGKVEPDKDVEVEEDEDEAKVDDKLYCVCKTRYDEDRVMIACDRCDEWYHTQCVNMPDLEIDLVDQFICPPCIESHPELNLQTTYKERCLRGLQHPNPSSPAACHKAARGKFSKYCSDECGIKLMKTKIDAWSDNGGDKSKLWESVKHAERREGVVSCADDVVKMDVDGDVKPATKTAKTRVERDVERLNGQLDKVMQDREKLKKEMDLVLWRARLMELATERSEKVDECAWDQRLCFGVEEYADFGMEVLASYEENAEKEETKREGDDAMQVDSTGADEGEWWCRGKKKCERHAGWQKLRAAEIAFEKETKEGVLLKFTTHEREIRKRIEDLLDPQARDAPPSSPLKVANSGKPQVNGHTKTSSNGNVVKKGKKKRH</sequence>
<dbReference type="InterPro" id="IPR019787">
    <property type="entry name" value="Znf_PHD-finger"/>
</dbReference>